<evidence type="ECO:0000256" key="1">
    <source>
        <dbReference type="ARBA" id="ARBA00004100"/>
    </source>
</evidence>
<evidence type="ECO:0000256" key="12">
    <source>
        <dbReference type="SAM" id="SignalP"/>
    </source>
</evidence>
<evidence type="ECO:0000256" key="4">
    <source>
        <dbReference type="ARBA" id="ARBA00018873"/>
    </source>
</evidence>
<dbReference type="InterPro" id="IPR017452">
    <property type="entry name" value="GPCR_Rhodpsn_7TM"/>
</dbReference>
<dbReference type="Gene3D" id="1.20.1070.10">
    <property type="entry name" value="Rhodopsin 7-helix transmembrane proteins"/>
    <property type="match status" value="1"/>
</dbReference>
<dbReference type="PANTHER" id="PTHR46061:SF3">
    <property type="entry name" value="THYROTROPIN-RELEASING HORMONE RECEPTOR"/>
    <property type="match status" value="1"/>
</dbReference>
<comment type="similarity">
    <text evidence="3 9">Belongs to the G-protein coupled receptor 1 family.</text>
</comment>
<dbReference type="GO" id="GO:0004997">
    <property type="term" value="F:thyrotropin-releasing hormone receptor activity"/>
    <property type="evidence" value="ECO:0007669"/>
    <property type="project" value="InterPro"/>
</dbReference>
<feature type="region of interest" description="Disordered" evidence="10">
    <location>
        <begin position="265"/>
        <end position="301"/>
    </location>
</feature>
<reference evidence="14" key="1">
    <citation type="journal article" date="2020" name="Cell">
        <title>Large-Scale Comparative Analyses of Tick Genomes Elucidate Their Genetic Diversity and Vector Capacities.</title>
        <authorList>
            <consortium name="Tick Genome and Microbiome Consortium (TIGMIC)"/>
            <person name="Jia N."/>
            <person name="Wang J."/>
            <person name="Shi W."/>
            <person name="Du L."/>
            <person name="Sun Y."/>
            <person name="Zhan W."/>
            <person name="Jiang J.F."/>
            <person name="Wang Q."/>
            <person name="Zhang B."/>
            <person name="Ji P."/>
            <person name="Bell-Sakyi L."/>
            <person name="Cui X.M."/>
            <person name="Yuan T.T."/>
            <person name="Jiang B.G."/>
            <person name="Yang W.F."/>
            <person name="Lam T.T."/>
            <person name="Chang Q.C."/>
            <person name="Ding S.J."/>
            <person name="Wang X.J."/>
            <person name="Zhu J.G."/>
            <person name="Ruan X.D."/>
            <person name="Zhao L."/>
            <person name="Wei J.T."/>
            <person name="Ye R.Z."/>
            <person name="Que T.C."/>
            <person name="Du C.H."/>
            <person name="Zhou Y.H."/>
            <person name="Cheng J.X."/>
            <person name="Dai P.F."/>
            <person name="Guo W.B."/>
            <person name="Han X.H."/>
            <person name="Huang E.J."/>
            <person name="Li L.F."/>
            <person name="Wei W."/>
            <person name="Gao Y.C."/>
            <person name="Liu J.Z."/>
            <person name="Shao H.Z."/>
            <person name="Wang X."/>
            <person name="Wang C.C."/>
            <person name="Yang T.C."/>
            <person name="Huo Q.B."/>
            <person name="Li W."/>
            <person name="Chen H.Y."/>
            <person name="Chen S.E."/>
            <person name="Zhou L.G."/>
            <person name="Ni X.B."/>
            <person name="Tian J.H."/>
            <person name="Sheng Y."/>
            <person name="Liu T."/>
            <person name="Pan Y.S."/>
            <person name="Xia L.Y."/>
            <person name="Li J."/>
            <person name="Zhao F."/>
            <person name="Cao W.C."/>
        </authorList>
    </citation>
    <scope>NUCLEOTIDE SEQUENCE</scope>
    <source>
        <strain evidence="14">Rmic-2018</strain>
    </source>
</reference>
<dbReference type="PROSITE" id="PS00237">
    <property type="entry name" value="G_PROTEIN_RECEP_F1_1"/>
    <property type="match status" value="1"/>
</dbReference>
<evidence type="ECO:0000256" key="9">
    <source>
        <dbReference type="RuleBase" id="RU000688"/>
    </source>
</evidence>
<comment type="caution">
    <text evidence="14">The sequence shown here is derived from an EMBL/GenBank/DDBJ whole genome shotgun (WGS) entry which is preliminary data.</text>
</comment>
<feature type="transmembrane region" description="Helical" evidence="11">
    <location>
        <begin position="137"/>
        <end position="163"/>
    </location>
</feature>
<keyword evidence="5 9" id="KW-0812">Transmembrane</keyword>
<evidence type="ECO:0000313" key="15">
    <source>
        <dbReference type="Proteomes" id="UP000821866"/>
    </source>
</evidence>
<dbReference type="Proteomes" id="UP000821866">
    <property type="component" value="Chromosome 8"/>
</dbReference>
<feature type="transmembrane region" description="Helical" evidence="11">
    <location>
        <begin position="183"/>
        <end position="209"/>
    </location>
</feature>
<dbReference type="SUPFAM" id="SSF81321">
    <property type="entry name" value="Family A G protein-coupled receptor-like"/>
    <property type="match status" value="1"/>
</dbReference>
<feature type="chain" id="PRO_5039941176" description="Thyrotropin-releasing hormone receptor" evidence="12">
    <location>
        <begin position="21"/>
        <end position="316"/>
    </location>
</feature>
<evidence type="ECO:0000256" key="8">
    <source>
        <dbReference type="ARBA" id="ARBA00032251"/>
    </source>
</evidence>
<proteinExistence type="inferred from homology"/>
<dbReference type="AlphaFoldDB" id="A0A9J6DBS3"/>
<keyword evidence="12" id="KW-0732">Signal</keyword>
<feature type="transmembrane region" description="Helical" evidence="11">
    <location>
        <begin position="229"/>
        <end position="252"/>
    </location>
</feature>
<evidence type="ECO:0000256" key="2">
    <source>
        <dbReference type="ARBA" id="ARBA00004370"/>
    </source>
</evidence>
<comment type="function">
    <text evidence="1">Receptor for thyrotropin-releasing hormone (TRH). Upon ligand binding, this G-protein-coupled receptor triggers activation of the phosphatidylinositol (IP3)-calcium-protein kinase C (PKC) pathway.</text>
</comment>
<organism evidence="14 15">
    <name type="scientific">Rhipicephalus microplus</name>
    <name type="common">Cattle tick</name>
    <name type="synonym">Boophilus microplus</name>
    <dbReference type="NCBI Taxonomy" id="6941"/>
    <lineage>
        <taxon>Eukaryota</taxon>
        <taxon>Metazoa</taxon>
        <taxon>Ecdysozoa</taxon>
        <taxon>Arthropoda</taxon>
        <taxon>Chelicerata</taxon>
        <taxon>Arachnida</taxon>
        <taxon>Acari</taxon>
        <taxon>Parasitiformes</taxon>
        <taxon>Ixodida</taxon>
        <taxon>Ixodoidea</taxon>
        <taxon>Ixodidae</taxon>
        <taxon>Rhipicephalinae</taxon>
        <taxon>Rhipicephalus</taxon>
        <taxon>Boophilus</taxon>
    </lineage>
</organism>
<dbReference type="InterPro" id="IPR000276">
    <property type="entry name" value="GPCR_Rhodpsn"/>
</dbReference>
<feature type="transmembrane region" description="Helical" evidence="11">
    <location>
        <begin position="62"/>
        <end position="86"/>
    </location>
</feature>
<dbReference type="PRINTS" id="PR00237">
    <property type="entry name" value="GPCRRHODOPSN"/>
</dbReference>
<reference evidence="14" key="2">
    <citation type="submission" date="2021-09" db="EMBL/GenBank/DDBJ databases">
        <authorList>
            <person name="Jia N."/>
            <person name="Wang J."/>
            <person name="Shi W."/>
            <person name="Du L."/>
            <person name="Sun Y."/>
            <person name="Zhan W."/>
            <person name="Jiang J."/>
            <person name="Wang Q."/>
            <person name="Zhang B."/>
            <person name="Ji P."/>
            <person name="Sakyi L.B."/>
            <person name="Cui X."/>
            <person name="Yuan T."/>
            <person name="Jiang B."/>
            <person name="Yang W."/>
            <person name="Lam T.T.-Y."/>
            <person name="Chang Q."/>
            <person name="Ding S."/>
            <person name="Wang X."/>
            <person name="Zhu J."/>
            <person name="Ruan X."/>
            <person name="Zhao L."/>
            <person name="Wei J."/>
            <person name="Que T."/>
            <person name="Du C."/>
            <person name="Cheng J."/>
            <person name="Dai P."/>
            <person name="Han X."/>
            <person name="Huang E."/>
            <person name="Gao Y."/>
            <person name="Liu J."/>
            <person name="Shao H."/>
            <person name="Ye R."/>
            <person name="Li L."/>
            <person name="Wei W."/>
            <person name="Wang X."/>
            <person name="Wang C."/>
            <person name="Huo Q."/>
            <person name="Li W."/>
            <person name="Guo W."/>
            <person name="Chen H."/>
            <person name="Chen S."/>
            <person name="Zhou L."/>
            <person name="Zhou L."/>
            <person name="Ni X."/>
            <person name="Tian J."/>
            <person name="Zhou Y."/>
            <person name="Sheng Y."/>
            <person name="Liu T."/>
            <person name="Pan Y."/>
            <person name="Xia L."/>
            <person name="Li J."/>
            <person name="Zhao F."/>
            <person name="Cao W."/>
        </authorList>
    </citation>
    <scope>NUCLEOTIDE SEQUENCE</scope>
    <source>
        <strain evidence="14">Rmic-2018</strain>
        <tissue evidence="14">Larvae</tissue>
    </source>
</reference>
<evidence type="ECO:0000256" key="7">
    <source>
        <dbReference type="ARBA" id="ARBA00023136"/>
    </source>
</evidence>
<evidence type="ECO:0000256" key="5">
    <source>
        <dbReference type="ARBA" id="ARBA00022692"/>
    </source>
</evidence>
<keyword evidence="9" id="KW-0297">G-protein coupled receptor</keyword>
<keyword evidence="7 11" id="KW-0472">Membrane</keyword>
<dbReference type="Pfam" id="PF00001">
    <property type="entry name" value="7tm_1"/>
    <property type="match status" value="1"/>
</dbReference>
<dbReference type="GO" id="GO:0016020">
    <property type="term" value="C:membrane"/>
    <property type="evidence" value="ECO:0007669"/>
    <property type="project" value="UniProtKB-SubCell"/>
</dbReference>
<feature type="domain" description="G-protein coupled receptors family 1 profile" evidence="13">
    <location>
        <begin position="78"/>
        <end position="316"/>
    </location>
</feature>
<evidence type="ECO:0000259" key="13">
    <source>
        <dbReference type="PROSITE" id="PS50262"/>
    </source>
</evidence>
<keyword evidence="9" id="KW-0675">Receptor</keyword>
<dbReference type="PANTHER" id="PTHR46061">
    <property type="entry name" value="THYROTROPIN-RELEASING HORMONE RECEPTOR"/>
    <property type="match status" value="1"/>
</dbReference>
<gene>
    <name evidence="14" type="ORF">HPB51_019375</name>
</gene>
<comment type="subcellular location">
    <subcellularLocation>
        <location evidence="2">Membrane</location>
    </subcellularLocation>
</comment>
<keyword evidence="15" id="KW-1185">Reference proteome</keyword>
<sequence length="316" mass="35646">MASLVALIVPAILMPALVTTELSTNAPLWDGGWNNTTTAVAPPPEPNRTYQDPTYYSVNYRIIGTIFQGIIFAVGVLGNIMVVIVVMRTRSMHTPTNCYLVSLSVADFMVLVASVPNEIISYYVLGDEWIWGRAGCALFIFLQYLGINASSLSITAFTVERYIAICLPMKAQTMCTVKRAKKIILGVWLFACSYCSPWLALTTTTAVYYKGHDNIETCTFALSRHHYRSYFFADIILFYVVPLLLSCVLYGLMARVLFQSNFNSKANGSTDSKKSSANSSSRVQYQRNRNEEDEEKDYEEDRLARAVQYRWRCSFE</sequence>
<dbReference type="InterPro" id="IPR002120">
    <property type="entry name" value="TRH_rcpt_1"/>
</dbReference>
<dbReference type="PRINTS" id="PR01846">
    <property type="entry name" value="TRHRFAMILY"/>
</dbReference>
<name>A0A9J6DBS3_RHIMP</name>
<dbReference type="PROSITE" id="PS50262">
    <property type="entry name" value="G_PROTEIN_RECEP_F1_2"/>
    <property type="match status" value="1"/>
</dbReference>
<feature type="transmembrane region" description="Helical" evidence="11">
    <location>
        <begin position="98"/>
        <end position="125"/>
    </location>
</feature>
<keyword evidence="9" id="KW-0807">Transducer</keyword>
<keyword evidence="6 11" id="KW-1133">Transmembrane helix</keyword>
<evidence type="ECO:0000256" key="3">
    <source>
        <dbReference type="ARBA" id="ARBA00010663"/>
    </source>
</evidence>
<evidence type="ECO:0000256" key="11">
    <source>
        <dbReference type="SAM" id="Phobius"/>
    </source>
</evidence>
<evidence type="ECO:0000256" key="10">
    <source>
        <dbReference type="SAM" id="MobiDB-lite"/>
    </source>
</evidence>
<dbReference type="VEuPathDB" id="VectorBase:LOC119176969"/>
<feature type="signal peptide" evidence="12">
    <location>
        <begin position="1"/>
        <end position="20"/>
    </location>
</feature>
<accession>A0A9J6DBS3</accession>
<dbReference type="EMBL" id="JABSTU010000010">
    <property type="protein sequence ID" value="KAH8019402.1"/>
    <property type="molecule type" value="Genomic_DNA"/>
</dbReference>
<evidence type="ECO:0000256" key="6">
    <source>
        <dbReference type="ARBA" id="ARBA00022989"/>
    </source>
</evidence>
<evidence type="ECO:0000313" key="14">
    <source>
        <dbReference type="EMBL" id="KAH8019402.1"/>
    </source>
</evidence>
<protein>
    <recommendedName>
        <fullName evidence="4">Thyrotropin-releasing hormone receptor</fullName>
    </recommendedName>
    <alternativeName>
        <fullName evidence="8">Thyroliberin receptor</fullName>
    </alternativeName>
</protein>